<dbReference type="InterPro" id="IPR027417">
    <property type="entry name" value="P-loop_NTPase"/>
</dbReference>
<dbReference type="InterPro" id="IPR036388">
    <property type="entry name" value="WH-like_DNA-bd_sf"/>
</dbReference>
<dbReference type="Gene3D" id="1.10.10.10">
    <property type="entry name" value="Winged helix-like DNA-binding domain superfamily/Winged helix DNA-binding domain"/>
    <property type="match status" value="1"/>
</dbReference>
<dbReference type="SMART" id="SM00421">
    <property type="entry name" value="HTH_LUXR"/>
    <property type="match status" value="1"/>
</dbReference>
<evidence type="ECO:0000313" key="3">
    <source>
        <dbReference type="Proteomes" id="UP000460435"/>
    </source>
</evidence>
<feature type="domain" description="HTH luxR-type" evidence="1">
    <location>
        <begin position="760"/>
        <end position="817"/>
    </location>
</feature>
<keyword evidence="3" id="KW-1185">Reference proteome</keyword>
<dbReference type="SUPFAM" id="SSF52540">
    <property type="entry name" value="P-loop containing nucleoside triphosphate hydrolases"/>
    <property type="match status" value="1"/>
</dbReference>
<organism evidence="2 3">
    <name type="scientific">Phytoactinopolyspora mesophila</name>
    <dbReference type="NCBI Taxonomy" id="2650750"/>
    <lineage>
        <taxon>Bacteria</taxon>
        <taxon>Bacillati</taxon>
        <taxon>Actinomycetota</taxon>
        <taxon>Actinomycetes</taxon>
        <taxon>Jiangellales</taxon>
        <taxon>Jiangellaceae</taxon>
        <taxon>Phytoactinopolyspora</taxon>
    </lineage>
</organism>
<dbReference type="Proteomes" id="UP000460435">
    <property type="component" value="Unassembled WGS sequence"/>
</dbReference>
<accession>A0A7K3M5K7</accession>
<dbReference type="Pfam" id="PF00196">
    <property type="entry name" value="GerE"/>
    <property type="match status" value="1"/>
</dbReference>
<gene>
    <name evidence="2" type="ORF">F7O44_16105</name>
</gene>
<dbReference type="GO" id="GO:0006355">
    <property type="term" value="P:regulation of DNA-templated transcription"/>
    <property type="evidence" value="ECO:0007669"/>
    <property type="project" value="InterPro"/>
</dbReference>
<dbReference type="InterPro" id="IPR000792">
    <property type="entry name" value="Tscrpt_reg_LuxR_C"/>
</dbReference>
<dbReference type="InterPro" id="IPR016032">
    <property type="entry name" value="Sig_transdc_resp-reg_C-effctor"/>
</dbReference>
<name>A0A7K3M5K7_9ACTN</name>
<reference evidence="2 3" key="1">
    <citation type="submission" date="2019-11" db="EMBL/GenBank/DDBJ databases">
        <authorList>
            <person name="Li X.-J."/>
            <person name="Feng X.-M."/>
        </authorList>
    </citation>
    <scope>NUCLEOTIDE SEQUENCE [LARGE SCALE GENOMIC DNA]</scope>
    <source>
        <strain evidence="2 3">XMNu-373</strain>
    </source>
</reference>
<sequence>MARRESGGEAGKGTTSRTDVMRRRLVDAVIGSRAAPLTVVQGPAGLGKSVLLDQVAQTAGRSQVLRITSTDQLAAYARPTNYPDDELPDLILIDDIGGVTTPAILDVHSRGPRVVVATRNPLTAVSSGMLLDGSAHIISTEDLLLTSNEVTQLASKRKIQISADEAADLHLATDGWPAMVDAALRLRRPDEPVMHRRLHELINQFVREEVLATVPGDELAKLTMTAALPQFDAHLLAATLADLTDYTEPDAALLIEHWSAAGWVIRATSAHYWRMPQPVRQNLLTELGIKHPSRRVELVDRAVRTLVQGNRTSEALPYLVEASQDVVSDVLREQENQLGTDASWALLPSVKSLADDDLVNHPALLLVAAISALLQPADLATFKLRLTQAEAVVDRSSLNASLLTLHSLQIMLARFEGAIDRAREVERSGRTFIDAATEEQRRECATRLAFFNHQVGASRLAEGDLSSAEAAFRLARTLAHHNQAHWYLAASEVLLAYTAFQNGDLPVAARMTESATALIRRSGWSHLQFTDHLYLTQGLLDLEYGRGHRATALLHRAQDRLEFDVEPPAARLAAAWSALGMLLADPVSAEHALLLCGSEFATNKLPYNRFLTAIARAQTYLVHNDPKAALAELDGVEAPSGHEAYLAITRARAQLVADAVDQAELEVAAAEQKPDLSMTIRADLHAIAAECALRRGHDALPAFRRLLASIERTGARRPILLLPQLSHAIATGVLTPPNSGRSAGLVAEIVALRRANVDGMPGLSERETEILTALAGSDTLASTAKRLYVSSNTLKTITRAVYRKLGVADRHSAVSIARTLGLLPPA</sequence>
<dbReference type="AlphaFoldDB" id="A0A7K3M5K7"/>
<protein>
    <recommendedName>
        <fullName evidence="1">HTH luxR-type domain-containing protein</fullName>
    </recommendedName>
</protein>
<comment type="caution">
    <text evidence="2">The sequence shown here is derived from an EMBL/GenBank/DDBJ whole genome shotgun (WGS) entry which is preliminary data.</text>
</comment>
<dbReference type="EMBL" id="WLZY01000005">
    <property type="protein sequence ID" value="NDL58593.1"/>
    <property type="molecule type" value="Genomic_DNA"/>
</dbReference>
<evidence type="ECO:0000313" key="2">
    <source>
        <dbReference type="EMBL" id="NDL58593.1"/>
    </source>
</evidence>
<dbReference type="GO" id="GO:0003677">
    <property type="term" value="F:DNA binding"/>
    <property type="evidence" value="ECO:0007669"/>
    <property type="project" value="InterPro"/>
</dbReference>
<dbReference type="SUPFAM" id="SSF46894">
    <property type="entry name" value="C-terminal effector domain of the bipartite response regulators"/>
    <property type="match status" value="1"/>
</dbReference>
<proteinExistence type="predicted"/>
<evidence type="ECO:0000259" key="1">
    <source>
        <dbReference type="SMART" id="SM00421"/>
    </source>
</evidence>
<dbReference type="RefSeq" id="WP_162451286.1">
    <property type="nucleotide sequence ID" value="NZ_WLZY01000005.1"/>
</dbReference>